<feature type="repeat" description="ANK" evidence="12">
    <location>
        <begin position="214"/>
        <end position="246"/>
    </location>
</feature>
<evidence type="ECO:0000256" key="6">
    <source>
        <dbReference type="ARBA" id="ARBA00022656"/>
    </source>
</evidence>
<keyword evidence="11" id="KW-0472">Membrane</keyword>
<keyword evidence="10 12" id="KW-0040">ANK repeat</keyword>
<dbReference type="GO" id="GO:0044231">
    <property type="term" value="C:host cell presynaptic membrane"/>
    <property type="evidence" value="ECO:0007669"/>
    <property type="project" value="UniProtKB-KW"/>
</dbReference>
<keyword evidence="4" id="KW-0964">Secreted</keyword>
<accession>A0AAV6UQS9</accession>
<sequence>MADLISIHDILDKPGYTYEQIRTLLRRDSSSINQVLGGKAPLHRVLKGPSRGPASIVKLLLEYGANPNLRDYKQHSPLLMTLMRKDRLEVVRELVAAGARIQPRSELPFCTLRVFLDAHAEVGVVEMLIQAGADFNVDTSYERTPVYSAFQFKDKDDVERMKSLLDSSGVDLKIRNPWNATLLHEFIIGASEPPLGFIEYLLDRGLDVDAADDFGMTPMHEAAKRGWPSVVEMLLKRGASLYRRNNDGETPLSIAVSYRYGFDFINLLMNCGAKVCPLALTTALENYNSQKSLETFETFLLLVKFCYLQYLDFAVSCVVRGHSLQDTLLNFGEACKHELLMMQKEDVGGGRVLFEFMHVFNASQMDNGYERGRFDTDMILKILKVNKYPLFSGIISDKLSRTLLREKLAESTVYVCKEIQEPQGVMEKSISLNYDILIHMDNFLDNSSLLNLILAFHR</sequence>
<keyword evidence="5" id="KW-1052">Target cell membrane</keyword>
<evidence type="ECO:0000256" key="5">
    <source>
        <dbReference type="ARBA" id="ARBA00022537"/>
    </source>
</evidence>
<evidence type="ECO:0000256" key="3">
    <source>
        <dbReference type="ARBA" id="ARBA00022483"/>
    </source>
</evidence>
<dbReference type="InterPro" id="IPR002110">
    <property type="entry name" value="Ankyrin_rpt"/>
</dbReference>
<dbReference type="PROSITE" id="PS50297">
    <property type="entry name" value="ANK_REP_REGION"/>
    <property type="match status" value="2"/>
</dbReference>
<evidence type="ECO:0000256" key="9">
    <source>
        <dbReference type="ARBA" id="ARBA00023028"/>
    </source>
</evidence>
<dbReference type="GO" id="GO:0006887">
    <property type="term" value="P:exocytosis"/>
    <property type="evidence" value="ECO:0007669"/>
    <property type="project" value="UniProtKB-KW"/>
</dbReference>
<evidence type="ECO:0000256" key="11">
    <source>
        <dbReference type="ARBA" id="ARBA00023298"/>
    </source>
</evidence>
<dbReference type="SMART" id="SM00248">
    <property type="entry name" value="ANK"/>
    <property type="match status" value="6"/>
</dbReference>
<evidence type="ECO:0000256" key="10">
    <source>
        <dbReference type="ARBA" id="ARBA00023043"/>
    </source>
</evidence>
<gene>
    <name evidence="13" type="ORF">JTE90_027665</name>
</gene>
<evidence type="ECO:0000256" key="1">
    <source>
        <dbReference type="ARBA" id="ARBA00004175"/>
    </source>
</evidence>
<evidence type="ECO:0000256" key="12">
    <source>
        <dbReference type="PROSITE-ProRule" id="PRU00023"/>
    </source>
</evidence>
<dbReference type="PROSITE" id="PS50088">
    <property type="entry name" value="ANK_REPEAT"/>
    <property type="match status" value="2"/>
</dbReference>
<keyword evidence="6" id="KW-0800">Toxin</keyword>
<dbReference type="GO" id="GO:0090729">
    <property type="term" value="F:toxin activity"/>
    <property type="evidence" value="ECO:0007669"/>
    <property type="project" value="UniProtKB-KW"/>
</dbReference>
<keyword evidence="8" id="KW-0677">Repeat</keyword>
<dbReference type="Pfam" id="PF00023">
    <property type="entry name" value="Ank"/>
    <property type="match status" value="1"/>
</dbReference>
<name>A0AAV6UQS9_9ARAC</name>
<evidence type="ECO:0000313" key="13">
    <source>
        <dbReference type="EMBL" id="KAG8185993.1"/>
    </source>
</evidence>
<evidence type="ECO:0000313" key="14">
    <source>
        <dbReference type="Proteomes" id="UP000827092"/>
    </source>
</evidence>
<evidence type="ECO:0000256" key="7">
    <source>
        <dbReference type="ARBA" id="ARBA00022699"/>
    </source>
</evidence>
<dbReference type="Proteomes" id="UP000827092">
    <property type="component" value="Unassembled WGS sequence"/>
</dbReference>
<dbReference type="GO" id="GO:0044218">
    <property type="term" value="C:other organism cell membrane"/>
    <property type="evidence" value="ECO:0007669"/>
    <property type="project" value="UniProtKB-KW"/>
</dbReference>
<feature type="repeat" description="ANK" evidence="12">
    <location>
        <begin position="37"/>
        <end position="72"/>
    </location>
</feature>
<keyword evidence="3" id="KW-0268">Exocytosis</keyword>
<evidence type="ECO:0000256" key="4">
    <source>
        <dbReference type="ARBA" id="ARBA00022525"/>
    </source>
</evidence>
<keyword evidence="14" id="KW-1185">Reference proteome</keyword>
<dbReference type="GO" id="GO:0005576">
    <property type="term" value="C:extracellular region"/>
    <property type="evidence" value="ECO:0007669"/>
    <property type="project" value="UniProtKB-SubCell"/>
</dbReference>
<comment type="subcellular location">
    <subcellularLocation>
        <location evidence="2">Secreted</location>
    </subcellularLocation>
    <subcellularLocation>
        <location evidence="1">Target cell membrane</location>
    </subcellularLocation>
</comment>
<protein>
    <recommendedName>
        <fullName evidence="15">Ankyrin repeat protein</fullName>
    </recommendedName>
</protein>
<comment type="caution">
    <text evidence="13">The sequence shown here is derived from an EMBL/GenBank/DDBJ whole genome shotgun (WGS) entry which is preliminary data.</text>
</comment>
<dbReference type="PANTHER" id="PTHR24178">
    <property type="entry name" value="MOLTING PROTEIN MLT-4"/>
    <property type="match status" value="1"/>
</dbReference>
<keyword evidence="11" id="KW-1053">Target membrane</keyword>
<dbReference type="Pfam" id="PF12796">
    <property type="entry name" value="Ank_2"/>
    <property type="match status" value="1"/>
</dbReference>
<keyword evidence="7" id="KW-0528">Neurotoxin</keyword>
<dbReference type="SUPFAM" id="SSF48403">
    <property type="entry name" value="Ankyrin repeat"/>
    <property type="match status" value="1"/>
</dbReference>
<keyword evidence="9" id="KW-0638">Presynaptic neurotoxin</keyword>
<dbReference type="EMBL" id="JAFNEN010000317">
    <property type="protein sequence ID" value="KAG8185993.1"/>
    <property type="molecule type" value="Genomic_DNA"/>
</dbReference>
<evidence type="ECO:0000256" key="2">
    <source>
        <dbReference type="ARBA" id="ARBA00004613"/>
    </source>
</evidence>
<dbReference type="InterPro" id="IPR036770">
    <property type="entry name" value="Ankyrin_rpt-contain_sf"/>
</dbReference>
<dbReference type="Gene3D" id="1.25.40.20">
    <property type="entry name" value="Ankyrin repeat-containing domain"/>
    <property type="match status" value="2"/>
</dbReference>
<dbReference type="PANTHER" id="PTHR24178:SF41">
    <property type="entry name" value="ANKYRIN-2 ISOFORM X1"/>
    <property type="match status" value="1"/>
</dbReference>
<evidence type="ECO:0000256" key="8">
    <source>
        <dbReference type="ARBA" id="ARBA00022737"/>
    </source>
</evidence>
<evidence type="ECO:0008006" key="15">
    <source>
        <dbReference type="Google" id="ProtNLM"/>
    </source>
</evidence>
<proteinExistence type="predicted"/>
<reference evidence="13 14" key="1">
    <citation type="journal article" date="2022" name="Nat. Ecol. Evol.">
        <title>A masculinizing supergene underlies an exaggerated male reproductive morph in a spider.</title>
        <authorList>
            <person name="Hendrickx F."/>
            <person name="De Corte Z."/>
            <person name="Sonet G."/>
            <person name="Van Belleghem S.M."/>
            <person name="Kostlbacher S."/>
            <person name="Vangestel C."/>
        </authorList>
    </citation>
    <scope>NUCLEOTIDE SEQUENCE [LARGE SCALE GENOMIC DNA]</scope>
    <source>
        <strain evidence="13">W744_W776</strain>
    </source>
</reference>
<organism evidence="13 14">
    <name type="scientific">Oedothorax gibbosus</name>
    <dbReference type="NCBI Taxonomy" id="931172"/>
    <lineage>
        <taxon>Eukaryota</taxon>
        <taxon>Metazoa</taxon>
        <taxon>Ecdysozoa</taxon>
        <taxon>Arthropoda</taxon>
        <taxon>Chelicerata</taxon>
        <taxon>Arachnida</taxon>
        <taxon>Araneae</taxon>
        <taxon>Araneomorphae</taxon>
        <taxon>Entelegynae</taxon>
        <taxon>Araneoidea</taxon>
        <taxon>Linyphiidae</taxon>
        <taxon>Erigoninae</taxon>
        <taxon>Oedothorax</taxon>
    </lineage>
</organism>
<dbReference type="AlphaFoldDB" id="A0AAV6UQS9"/>